<dbReference type="PANTHER" id="PTHR12993:SF11">
    <property type="entry name" value="N-ACETYLGLUCOSAMINYL-PHOSPHATIDYLINOSITOL DE-N-ACETYLASE"/>
    <property type="match status" value="1"/>
</dbReference>
<dbReference type="Gene3D" id="3.40.50.10320">
    <property type="entry name" value="LmbE-like"/>
    <property type="match status" value="1"/>
</dbReference>
<dbReference type="SUPFAM" id="SSF102588">
    <property type="entry name" value="LmbE-like"/>
    <property type="match status" value="1"/>
</dbReference>
<dbReference type="InterPro" id="IPR003737">
    <property type="entry name" value="GlcNAc_PI_deacetylase-related"/>
</dbReference>
<dbReference type="RefSeq" id="WP_324667891.1">
    <property type="nucleotide sequence ID" value="NZ_CP141614.1"/>
</dbReference>
<protein>
    <submittedName>
        <fullName evidence="1">PIG-L deacetylase family protein</fullName>
    </submittedName>
</protein>
<name>A0ABZ1BLF2_9FIRM</name>
<keyword evidence="2" id="KW-1185">Reference proteome</keyword>
<dbReference type="EMBL" id="CP141614">
    <property type="protein sequence ID" value="WRP13646.1"/>
    <property type="molecule type" value="Genomic_DNA"/>
</dbReference>
<sequence>MASTLELLRQMVPPPRIDDCRRVLCVQPHPDDTDIGAGATVARLARLGAEVHYLTVTDGSAGALDPGLDRTRLTALRRQEQEQAARILGVRELRWLDYPDAGDYSEYRVRLDVIRAIRELRPDLLLTVDPWTPYESHPDHLICGRAVAAAALLHGFASVGNADAAVDRGAQPRPLVAIAFYHTAHPNQYVAVDEEDWRRKWEAVACHRSQLDLATLESYRLYFDTRAREHGQAVGVARAEAFKVLPVALLHCVAEAMYL</sequence>
<evidence type="ECO:0000313" key="2">
    <source>
        <dbReference type="Proteomes" id="UP001333102"/>
    </source>
</evidence>
<dbReference type="PANTHER" id="PTHR12993">
    <property type="entry name" value="N-ACETYLGLUCOSAMINYL-PHOSPHATIDYLINOSITOL DE-N-ACETYLASE-RELATED"/>
    <property type="match status" value="1"/>
</dbReference>
<accession>A0ABZ1BLF2</accession>
<proteinExistence type="predicted"/>
<organism evidence="1 2">
    <name type="scientific">Geochorda subterranea</name>
    <dbReference type="NCBI Taxonomy" id="3109564"/>
    <lineage>
        <taxon>Bacteria</taxon>
        <taxon>Bacillati</taxon>
        <taxon>Bacillota</taxon>
        <taxon>Limnochordia</taxon>
        <taxon>Limnochordales</taxon>
        <taxon>Geochordaceae</taxon>
        <taxon>Geochorda</taxon>
    </lineage>
</organism>
<dbReference type="InterPro" id="IPR024078">
    <property type="entry name" value="LmbE-like_dom_sf"/>
</dbReference>
<reference evidence="2" key="1">
    <citation type="submission" date="2023-12" db="EMBL/GenBank/DDBJ databases">
        <title>Novel isolates from deep terrestrial aquifers shed light on the physiology and ecology of the class Limnochordia.</title>
        <authorList>
            <person name="Karnachuk O.V."/>
            <person name="Lukina A.P."/>
            <person name="Avakyan M.R."/>
            <person name="Kadnikov V."/>
            <person name="Begmatov S."/>
            <person name="Beletsky A.V."/>
            <person name="Mardanov A.V."/>
            <person name="Ravin N.V."/>
        </authorList>
    </citation>
    <scope>NUCLEOTIDE SEQUENCE [LARGE SCALE GENOMIC DNA]</scope>
    <source>
        <strain evidence="2">LN</strain>
    </source>
</reference>
<evidence type="ECO:0000313" key="1">
    <source>
        <dbReference type="EMBL" id="WRP13646.1"/>
    </source>
</evidence>
<dbReference type="Proteomes" id="UP001333102">
    <property type="component" value="Chromosome"/>
</dbReference>
<gene>
    <name evidence="1" type="ORF">VLY81_09320</name>
</gene>
<dbReference type="Pfam" id="PF02585">
    <property type="entry name" value="PIG-L"/>
    <property type="match status" value="1"/>
</dbReference>